<keyword evidence="2" id="KW-0808">Transferase</keyword>
<keyword evidence="3" id="KW-1185">Reference proteome</keyword>
<dbReference type="CDD" id="cd02440">
    <property type="entry name" value="AdoMet_MTases"/>
    <property type="match status" value="1"/>
</dbReference>
<dbReference type="OrthoDB" id="9783256at2"/>
<accession>A0A347ZPM8</accession>
<dbReference type="PANTHER" id="PTHR43861:SF1">
    <property type="entry name" value="TRANS-ACONITATE 2-METHYLTRANSFERASE"/>
    <property type="match status" value="1"/>
</dbReference>
<dbReference type="EMBL" id="QUMS01000006">
    <property type="protein sequence ID" value="REG04726.1"/>
    <property type="molecule type" value="Genomic_DNA"/>
</dbReference>
<dbReference type="Pfam" id="PF08241">
    <property type="entry name" value="Methyltransf_11"/>
    <property type="match status" value="1"/>
</dbReference>
<proteinExistence type="predicted"/>
<dbReference type="Gene3D" id="3.40.50.150">
    <property type="entry name" value="Vaccinia Virus protein VP39"/>
    <property type="match status" value="1"/>
</dbReference>
<feature type="domain" description="Methyltransferase type 11" evidence="1">
    <location>
        <begin position="35"/>
        <end position="125"/>
    </location>
</feature>
<dbReference type="InterPro" id="IPR029063">
    <property type="entry name" value="SAM-dependent_MTases_sf"/>
</dbReference>
<dbReference type="RefSeq" id="WP_116226320.1">
    <property type="nucleotide sequence ID" value="NZ_AP018437.1"/>
</dbReference>
<keyword evidence="2" id="KW-0489">Methyltransferase</keyword>
<dbReference type="AlphaFoldDB" id="A0A347ZPM8"/>
<evidence type="ECO:0000313" key="3">
    <source>
        <dbReference type="Proteomes" id="UP000256388"/>
    </source>
</evidence>
<dbReference type="Proteomes" id="UP000256388">
    <property type="component" value="Unassembled WGS sequence"/>
</dbReference>
<gene>
    <name evidence="2" type="ORF">DFR64_3077</name>
</gene>
<evidence type="ECO:0000259" key="1">
    <source>
        <dbReference type="Pfam" id="PF08241"/>
    </source>
</evidence>
<evidence type="ECO:0000313" key="2">
    <source>
        <dbReference type="EMBL" id="REG04726.1"/>
    </source>
</evidence>
<dbReference type="GO" id="GO:0032259">
    <property type="term" value="P:methylation"/>
    <property type="evidence" value="ECO:0007669"/>
    <property type="project" value="UniProtKB-KW"/>
</dbReference>
<reference evidence="2 3" key="1">
    <citation type="submission" date="2018-08" db="EMBL/GenBank/DDBJ databases">
        <title>Genomic Encyclopedia of Type Strains, Phase IV (KMG-IV): sequencing the most valuable type-strain genomes for metagenomic binning, comparative biology and taxonomic classification.</title>
        <authorList>
            <person name="Goeker M."/>
        </authorList>
    </citation>
    <scope>NUCLEOTIDE SEQUENCE [LARGE SCALE GENOMIC DNA]</scope>
    <source>
        <strain evidence="2 3">DSM 23923</strain>
    </source>
</reference>
<protein>
    <submittedName>
        <fullName evidence="2">Trans-aconitate methyltransferase</fullName>
    </submittedName>
</protein>
<sequence>MKWDSGLYDNKHGFVAEFGKGLLEFIPRNMSQRILDIGCGTGALTAQLASQCGYVLGIDSSLEMVEKAKEQFPDIDFQVMDALALSYEHEWDVVFSNAVFHWIPDHDRLLNKIQRSLKPSSKLICEFGAQGNIETIERAFIAAFEEIGHTYRSKFNFPSVVAFSALLRKNGFLIDKVTDFDRPTPLKDGEQGLINWARQFFAAELEMLTDEEQDKLLQKMQSTLKDKLWNGQEWVADYRRLRAVAHTDDGVQL</sequence>
<dbReference type="GO" id="GO:0008757">
    <property type="term" value="F:S-adenosylmethionine-dependent methyltransferase activity"/>
    <property type="evidence" value="ECO:0007669"/>
    <property type="project" value="InterPro"/>
</dbReference>
<dbReference type="SUPFAM" id="SSF53335">
    <property type="entry name" value="S-adenosyl-L-methionine-dependent methyltransferases"/>
    <property type="match status" value="1"/>
</dbReference>
<name>A0A347ZPM8_9CHLR</name>
<dbReference type="InterPro" id="IPR013216">
    <property type="entry name" value="Methyltransf_11"/>
</dbReference>
<organism evidence="2 3">
    <name type="scientific">Pelolinea submarina</name>
    <dbReference type="NCBI Taxonomy" id="913107"/>
    <lineage>
        <taxon>Bacteria</taxon>
        <taxon>Bacillati</taxon>
        <taxon>Chloroflexota</taxon>
        <taxon>Anaerolineae</taxon>
        <taxon>Anaerolineales</taxon>
        <taxon>Anaerolineaceae</taxon>
        <taxon>Pelolinea</taxon>
    </lineage>
</organism>
<dbReference type="PANTHER" id="PTHR43861">
    <property type="entry name" value="TRANS-ACONITATE 2-METHYLTRANSFERASE-RELATED"/>
    <property type="match status" value="1"/>
</dbReference>
<comment type="caution">
    <text evidence="2">The sequence shown here is derived from an EMBL/GenBank/DDBJ whole genome shotgun (WGS) entry which is preliminary data.</text>
</comment>